<dbReference type="AlphaFoldDB" id="A0A235EQT8"/>
<feature type="transmembrane region" description="Helical" evidence="1">
    <location>
        <begin position="102"/>
        <end position="119"/>
    </location>
</feature>
<reference evidence="2 3" key="1">
    <citation type="submission" date="2017-07" db="EMBL/GenBank/DDBJ databases">
        <title>Acidovorax KNDSW TSA 6 genome sequence and assembly.</title>
        <authorList>
            <person name="Mayilraj S."/>
        </authorList>
    </citation>
    <scope>NUCLEOTIDE SEQUENCE [LARGE SCALE GENOMIC DNA]</scope>
    <source>
        <strain evidence="2 3">KNDSW-TSA6</strain>
    </source>
</reference>
<comment type="caution">
    <text evidence="2">The sequence shown here is derived from an EMBL/GenBank/DDBJ whole genome shotgun (WGS) entry which is preliminary data.</text>
</comment>
<sequence length="154" mass="15967">MRRTKEGEGMDKRDKRPLRGLSHRWRMEERVRDAGGWWSSSLVFKVACALLGIAAGSLLALLLGFAGAALGGPSDAMGSLLAAGAMSGAACGALAPNILLHAITGLAYFLAGLISAMGGEDIADTPSREGWLKACVIVGALYVLGLSIGWGILR</sequence>
<name>A0A235EQT8_9BURK</name>
<keyword evidence="3" id="KW-1185">Reference proteome</keyword>
<gene>
    <name evidence="2" type="ORF">CBY09_06195</name>
</gene>
<accession>A0A235EQT8</accession>
<keyword evidence="1" id="KW-1133">Transmembrane helix</keyword>
<evidence type="ECO:0000256" key="1">
    <source>
        <dbReference type="SAM" id="Phobius"/>
    </source>
</evidence>
<evidence type="ECO:0000313" key="3">
    <source>
        <dbReference type="Proteomes" id="UP000215441"/>
    </source>
</evidence>
<dbReference type="Proteomes" id="UP000215441">
    <property type="component" value="Unassembled WGS sequence"/>
</dbReference>
<keyword evidence="1" id="KW-0812">Transmembrane</keyword>
<dbReference type="EMBL" id="NOIG01000004">
    <property type="protein sequence ID" value="OYD51406.1"/>
    <property type="molecule type" value="Genomic_DNA"/>
</dbReference>
<protein>
    <submittedName>
        <fullName evidence="2">Uncharacterized protein</fullName>
    </submittedName>
</protein>
<organism evidence="2 3">
    <name type="scientific">Acidovorax kalamii</name>
    <dbReference type="NCBI Taxonomy" id="2004485"/>
    <lineage>
        <taxon>Bacteria</taxon>
        <taxon>Pseudomonadati</taxon>
        <taxon>Pseudomonadota</taxon>
        <taxon>Betaproteobacteria</taxon>
        <taxon>Burkholderiales</taxon>
        <taxon>Comamonadaceae</taxon>
        <taxon>Acidovorax</taxon>
    </lineage>
</organism>
<proteinExistence type="predicted"/>
<evidence type="ECO:0000313" key="2">
    <source>
        <dbReference type="EMBL" id="OYD51406.1"/>
    </source>
</evidence>
<feature type="transmembrane region" description="Helical" evidence="1">
    <location>
        <begin position="42"/>
        <end position="70"/>
    </location>
</feature>
<keyword evidence="1" id="KW-0472">Membrane</keyword>
<feature type="transmembrane region" description="Helical" evidence="1">
    <location>
        <begin position="131"/>
        <end position="153"/>
    </location>
</feature>